<dbReference type="SMART" id="SM00440">
    <property type="entry name" value="ZnF_C2C2"/>
    <property type="match status" value="1"/>
</dbReference>
<evidence type="ECO:0000256" key="1">
    <source>
        <dbReference type="ARBA" id="ARBA00011730"/>
    </source>
</evidence>
<keyword evidence="3" id="KW-0479">Metal-binding</keyword>
<dbReference type="EMBL" id="KQ964517">
    <property type="protein sequence ID" value="KXN69967.1"/>
    <property type="molecule type" value="Genomic_DNA"/>
</dbReference>
<dbReference type="SUPFAM" id="SSF57783">
    <property type="entry name" value="Zinc beta-ribbon"/>
    <property type="match status" value="2"/>
</dbReference>
<evidence type="ECO:0000256" key="3">
    <source>
        <dbReference type="ARBA" id="ARBA00022723"/>
    </source>
</evidence>
<gene>
    <name evidence="9" type="ORF">CONCODRAFT_79079</name>
</gene>
<keyword evidence="10" id="KW-1185">Reference proteome</keyword>
<accession>A0A137P4L9</accession>
<dbReference type="GO" id="GO:0003676">
    <property type="term" value="F:nucleic acid binding"/>
    <property type="evidence" value="ECO:0007669"/>
    <property type="project" value="InterPro"/>
</dbReference>
<dbReference type="GO" id="GO:0006367">
    <property type="term" value="P:transcription initiation at RNA polymerase II promoter"/>
    <property type="evidence" value="ECO:0007669"/>
    <property type="project" value="TreeGrafter"/>
</dbReference>
<sequence>MADDMVDYFGSDVSEEEVQQNNANLTADESFEEVYEDTRFCKYCKNITYPKENKETQELYMACRHCDFQVKAKNSRVFYHQIQYVPPSMVESIEEEITDGTLPITDKKPCPKCKSTNAAYFQSRSRRPDSTMALNYVCLNKDCHWSWTS</sequence>
<keyword evidence="9" id="KW-0240">DNA-directed RNA polymerase</keyword>
<dbReference type="InterPro" id="IPR001222">
    <property type="entry name" value="Znf_TFIIS"/>
</dbReference>
<evidence type="ECO:0000313" key="9">
    <source>
        <dbReference type="EMBL" id="KXN69967.1"/>
    </source>
</evidence>
<dbReference type="Gene3D" id="2.20.25.10">
    <property type="match status" value="2"/>
</dbReference>
<evidence type="ECO:0000256" key="6">
    <source>
        <dbReference type="ARBA" id="ARBA00042129"/>
    </source>
</evidence>
<evidence type="ECO:0000313" key="10">
    <source>
        <dbReference type="Proteomes" id="UP000070444"/>
    </source>
</evidence>
<dbReference type="GO" id="GO:0008270">
    <property type="term" value="F:zinc ion binding"/>
    <property type="evidence" value="ECO:0007669"/>
    <property type="project" value="UniProtKB-KW"/>
</dbReference>
<evidence type="ECO:0000256" key="5">
    <source>
        <dbReference type="ARBA" id="ARBA00022833"/>
    </source>
</evidence>
<dbReference type="Proteomes" id="UP000070444">
    <property type="component" value="Unassembled WGS sequence"/>
</dbReference>
<dbReference type="Pfam" id="PF01096">
    <property type="entry name" value="Zn_ribbon_TFIIS"/>
    <property type="match status" value="1"/>
</dbReference>
<keyword evidence="4 7" id="KW-0863">Zinc-finger</keyword>
<dbReference type="OMA" id="EVADNSC"/>
<reference evidence="9 10" key="1">
    <citation type="journal article" date="2015" name="Genome Biol. Evol.">
        <title>Phylogenomic analyses indicate that early fungi evolved digesting cell walls of algal ancestors of land plants.</title>
        <authorList>
            <person name="Chang Y."/>
            <person name="Wang S."/>
            <person name="Sekimoto S."/>
            <person name="Aerts A.L."/>
            <person name="Choi C."/>
            <person name="Clum A."/>
            <person name="LaButti K.M."/>
            <person name="Lindquist E.A."/>
            <person name="Yee Ngan C."/>
            <person name="Ohm R.A."/>
            <person name="Salamov A.A."/>
            <person name="Grigoriev I.V."/>
            <person name="Spatafora J.W."/>
            <person name="Berbee M.L."/>
        </authorList>
    </citation>
    <scope>NUCLEOTIDE SEQUENCE [LARGE SCALE GENOMIC DNA]</scope>
    <source>
        <strain evidence="9 10">NRRL 28638</strain>
    </source>
</reference>
<feature type="domain" description="TFIIS-type" evidence="8">
    <location>
        <begin position="106"/>
        <end position="148"/>
    </location>
</feature>
<protein>
    <recommendedName>
        <fullName evidence="2">DNA-directed RNA polymerase II subunit RPB9</fullName>
    </recommendedName>
    <alternativeName>
        <fullName evidence="6">DNA-directed RNA polymerase II subunit 9</fullName>
    </alternativeName>
</protein>
<dbReference type="GO" id="GO:0001193">
    <property type="term" value="P:maintenance of transcriptional fidelity during transcription elongation by RNA polymerase II"/>
    <property type="evidence" value="ECO:0007669"/>
    <property type="project" value="TreeGrafter"/>
</dbReference>
<evidence type="ECO:0000256" key="7">
    <source>
        <dbReference type="PROSITE-ProRule" id="PRU00472"/>
    </source>
</evidence>
<dbReference type="STRING" id="796925.A0A137P4L9"/>
<dbReference type="OrthoDB" id="282270at2759"/>
<dbReference type="PANTHER" id="PTHR11239:SF1">
    <property type="entry name" value="DNA-DIRECTED RNA POLYMERASE II SUBUNIT RPB9"/>
    <property type="match status" value="1"/>
</dbReference>
<keyword evidence="5" id="KW-0862">Zinc</keyword>
<dbReference type="GO" id="GO:0006283">
    <property type="term" value="P:transcription-coupled nucleotide-excision repair"/>
    <property type="evidence" value="ECO:0007669"/>
    <property type="project" value="TreeGrafter"/>
</dbReference>
<organism evidence="9 10">
    <name type="scientific">Conidiobolus coronatus (strain ATCC 28846 / CBS 209.66 / NRRL 28638)</name>
    <name type="common">Delacroixia coronata</name>
    <dbReference type="NCBI Taxonomy" id="796925"/>
    <lineage>
        <taxon>Eukaryota</taxon>
        <taxon>Fungi</taxon>
        <taxon>Fungi incertae sedis</taxon>
        <taxon>Zoopagomycota</taxon>
        <taxon>Entomophthoromycotina</taxon>
        <taxon>Entomophthoromycetes</taxon>
        <taxon>Entomophthorales</taxon>
        <taxon>Ancylistaceae</taxon>
        <taxon>Conidiobolus</taxon>
    </lineage>
</organism>
<keyword evidence="9" id="KW-0804">Transcription</keyword>
<feature type="non-terminal residue" evidence="9">
    <location>
        <position position="149"/>
    </location>
</feature>
<dbReference type="GO" id="GO:0003899">
    <property type="term" value="F:DNA-directed RNA polymerase activity"/>
    <property type="evidence" value="ECO:0007669"/>
    <property type="project" value="InterPro"/>
</dbReference>
<evidence type="ECO:0000256" key="2">
    <source>
        <dbReference type="ARBA" id="ARBA00015926"/>
    </source>
</evidence>
<comment type="subunit">
    <text evidence="1">Component of the RNA polymerase II (Pol II) complex consisting of 12 subunits.</text>
</comment>
<evidence type="ECO:0000259" key="8">
    <source>
        <dbReference type="PROSITE" id="PS51133"/>
    </source>
</evidence>
<name>A0A137P4L9_CONC2</name>
<dbReference type="PROSITE" id="PS51133">
    <property type="entry name" value="ZF_TFIIS_2"/>
    <property type="match status" value="1"/>
</dbReference>
<dbReference type="PANTHER" id="PTHR11239">
    <property type="entry name" value="DNA-DIRECTED RNA POLYMERASE"/>
    <property type="match status" value="1"/>
</dbReference>
<dbReference type="InterPro" id="IPR012164">
    <property type="entry name" value="Rpa12/Rpb9/Rpc10/TFS"/>
</dbReference>
<evidence type="ECO:0000256" key="4">
    <source>
        <dbReference type="ARBA" id="ARBA00022771"/>
    </source>
</evidence>
<proteinExistence type="predicted"/>
<dbReference type="AlphaFoldDB" id="A0A137P4L9"/>
<dbReference type="GO" id="GO:0005665">
    <property type="term" value="C:RNA polymerase II, core complex"/>
    <property type="evidence" value="ECO:0007669"/>
    <property type="project" value="TreeGrafter"/>
</dbReference>